<dbReference type="Proteomes" id="UP000694700">
    <property type="component" value="Unplaced"/>
</dbReference>
<dbReference type="PANTHER" id="PTHR22639:SF3">
    <property type="entry name" value="ZINC FINGER CCHC DOMAIN-CONTAINING PROTEIN 3"/>
    <property type="match status" value="1"/>
</dbReference>
<dbReference type="SMART" id="SM00343">
    <property type="entry name" value="ZnF_C2HC"/>
    <property type="match status" value="2"/>
</dbReference>
<dbReference type="PROSITE" id="PS50158">
    <property type="entry name" value="ZF_CCHC"/>
    <property type="match status" value="1"/>
</dbReference>
<keyword evidence="1" id="KW-0479">Metal-binding</keyword>
<evidence type="ECO:0000313" key="3">
    <source>
        <dbReference type="Ensembl" id="ENSCCRP00010064360.1"/>
    </source>
</evidence>
<keyword evidence="1" id="KW-0862">Zinc</keyword>
<keyword evidence="1" id="KW-0863">Zinc-finger</keyword>
<sequence length="113" mass="12940">MRGSGCRRHGGLWRSTCASYKGYLFYSRQPPFCRRCRRYGHNDGGCEEQRCLQCAQLGHIAKECTVPKSCHSCGSLDHLMRDCKGGGKQYREGMRGEEGMKDRCYFILLFASR</sequence>
<proteinExistence type="predicted"/>
<dbReference type="InterPro" id="IPR036875">
    <property type="entry name" value="Znf_CCHC_sf"/>
</dbReference>
<evidence type="ECO:0000256" key="1">
    <source>
        <dbReference type="PROSITE-ProRule" id="PRU00047"/>
    </source>
</evidence>
<dbReference type="SUPFAM" id="SSF57756">
    <property type="entry name" value="Retrovirus zinc finger-like domains"/>
    <property type="match status" value="1"/>
</dbReference>
<evidence type="ECO:0000259" key="2">
    <source>
        <dbReference type="PROSITE" id="PS50158"/>
    </source>
</evidence>
<evidence type="ECO:0000313" key="4">
    <source>
        <dbReference type="Proteomes" id="UP000694427"/>
    </source>
</evidence>
<dbReference type="Ensembl" id="ENSCCRT00010070701.1">
    <property type="protein sequence ID" value="ENSCCRP00010064360.1"/>
    <property type="gene ID" value="ENSCCRG00010027470.1"/>
</dbReference>
<dbReference type="InterPro" id="IPR001878">
    <property type="entry name" value="Znf_CCHC"/>
</dbReference>
<organism evidence="3 4">
    <name type="scientific">Cyprinus carpio</name>
    <name type="common">Common carp</name>
    <dbReference type="NCBI Taxonomy" id="7962"/>
    <lineage>
        <taxon>Eukaryota</taxon>
        <taxon>Metazoa</taxon>
        <taxon>Chordata</taxon>
        <taxon>Craniata</taxon>
        <taxon>Vertebrata</taxon>
        <taxon>Euteleostomi</taxon>
        <taxon>Actinopterygii</taxon>
        <taxon>Neopterygii</taxon>
        <taxon>Teleostei</taxon>
        <taxon>Ostariophysi</taxon>
        <taxon>Cypriniformes</taxon>
        <taxon>Cyprinidae</taxon>
        <taxon>Cyprininae</taxon>
        <taxon>Cyprinus</taxon>
    </lineage>
</organism>
<dbReference type="PANTHER" id="PTHR22639">
    <property type="entry name" value="GAG-RELATED PROTEIN"/>
    <property type="match status" value="1"/>
</dbReference>
<dbReference type="Ensembl" id="ENSCCRT00015075792.1">
    <property type="protein sequence ID" value="ENSCCRP00015073404.1"/>
    <property type="gene ID" value="ENSCCRG00015029741.1"/>
</dbReference>
<protein>
    <recommendedName>
        <fullName evidence="2">CCHC-type domain-containing protein</fullName>
    </recommendedName>
</protein>
<keyword evidence="4" id="KW-1185">Reference proteome</keyword>
<reference evidence="3" key="1">
    <citation type="submission" date="2025-05" db="UniProtKB">
        <authorList>
            <consortium name="Ensembl"/>
        </authorList>
    </citation>
    <scope>IDENTIFICATION</scope>
</reference>
<dbReference type="Proteomes" id="UP000694427">
    <property type="component" value="Unplaced"/>
</dbReference>
<dbReference type="AlphaFoldDB" id="A0A8C1QTQ9"/>
<dbReference type="InterPro" id="IPR042509">
    <property type="entry name" value="ZCCHC3"/>
</dbReference>
<name>A0A8C1QTQ9_CYPCA</name>
<dbReference type="GO" id="GO:0008270">
    <property type="term" value="F:zinc ion binding"/>
    <property type="evidence" value="ECO:0007669"/>
    <property type="project" value="UniProtKB-KW"/>
</dbReference>
<dbReference type="GO" id="GO:0003690">
    <property type="term" value="F:double-stranded DNA binding"/>
    <property type="evidence" value="ECO:0007669"/>
    <property type="project" value="InterPro"/>
</dbReference>
<dbReference type="Gene3D" id="4.10.60.10">
    <property type="entry name" value="Zinc finger, CCHC-type"/>
    <property type="match status" value="1"/>
</dbReference>
<dbReference type="Pfam" id="PF00098">
    <property type="entry name" value="zf-CCHC"/>
    <property type="match status" value="2"/>
</dbReference>
<feature type="domain" description="CCHC-type" evidence="2">
    <location>
        <begin position="50"/>
        <end position="64"/>
    </location>
</feature>
<dbReference type="GO" id="GO:0003723">
    <property type="term" value="F:RNA binding"/>
    <property type="evidence" value="ECO:0007669"/>
    <property type="project" value="InterPro"/>
</dbReference>
<accession>A0A8C1QTQ9</accession>
<dbReference type="GO" id="GO:0002218">
    <property type="term" value="P:activation of innate immune response"/>
    <property type="evidence" value="ECO:0007669"/>
    <property type="project" value="InterPro"/>
</dbReference>